<evidence type="ECO:0000313" key="1">
    <source>
        <dbReference type="EMBL" id="EFA10493.1"/>
    </source>
</evidence>
<gene>
    <name evidence="1" type="primary">GLEAN_12739</name>
    <name evidence="1" type="ORF">TcasGA2_TC012739</name>
</gene>
<name>D6WZX4_TRICA</name>
<dbReference type="HOGENOM" id="CLU_3016862_0_0_1"/>
<proteinExistence type="predicted"/>
<reference evidence="1 2" key="1">
    <citation type="journal article" date="2008" name="Nature">
        <title>The genome of the model beetle and pest Tribolium castaneum.</title>
        <authorList>
            <consortium name="Tribolium Genome Sequencing Consortium"/>
            <person name="Richards S."/>
            <person name="Gibbs R.A."/>
            <person name="Weinstock G.M."/>
            <person name="Brown S.J."/>
            <person name="Denell R."/>
            <person name="Beeman R.W."/>
            <person name="Gibbs R."/>
            <person name="Beeman R.W."/>
            <person name="Brown S.J."/>
            <person name="Bucher G."/>
            <person name="Friedrich M."/>
            <person name="Grimmelikhuijzen C.J."/>
            <person name="Klingler M."/>
            <person name="Lorenzen M."/>
            <person name="Richards S."/>
            <person name="Roth S."/>
            <person name="Schroder R."/>
            <person name="Tautz D."/>
            <person name="Zdobnov E.M."/>
            <person name="Muzny D."/>
            <person name="Gibbs R.A."/>
            <person name="Weinstock G.M."/>
            <person name="Attaway T."/>
            <person name="Bell S."/>
            <person name="Buhay C.J."/>
            <person name="Chandrabose M.N."/>
            <person name="Chavez D."/>
            <person name="Clerk-Blankenburg K.P."/>
            <person name="Cree A."/>
            <person name="Dao M."/>
            <person name="Davis C."/>
            <person name="Chacko J."/>
            <person name="Dinh H."/>
            <person name="Dugan-Rocha S."/>
            <person name="Fowler G."/>
            <person name="Garner T.T."/>
            <person name="Garnes J."/>
            <person name="Gnirke A."/>
            <person name="Hawes A."/>
            <person name="Hernandez J."/>
            <person name="Hines S."/>
            <person name="Holder M."/>
            <person name="Hume J."/>
            <person name="Jhangiani S.N."/>
            <person name="Joshi V."/>
            <person name="Khan Z.M."/>
            <person name="Jackson L."/>
            <person name="Kovar C."/>
            <person name="Kowis A."/>
            <person name="Lee S."/>
            <person name="Lewis L.R."/>
            <person name="Margolis J."/>
            <person name="Morgan M."/>
            <person name="Nazareth L.V."/>
            <person name="Nguyen N."/>
            <person name="Okwuonu G."/>
            <person name="Parker D."/>
            <person name="Richards S."/>
            <person name="Ruiz S.J."/>
            <person name="Santibanez J."/>
            <person name="Savard J."/>
            <person name="Scherer S.E."/>
            <person name="Schneider B."/>
            <person name="Sodergren E."/>
            <person name="Tautz D."/>
            <person name="Vattahil S."/>
            <person name="Villasana D."/>
            <person name="White C.S."/>
            <person name="Wright R."/>
            <person name="Park Y."/>
            <person name="Beeman R.W."/>
            <person name="Lord J."/>
            <person name="Oppert B."/>
            <person name="Lorenzen M."/>
            <person name="Brown S."/>
            <person name="Wang L."/>
            <person name="Savard J."/>
            <person name="Tautz D."/>
            <person name="Richards S."/>
            <person name="Weinstock G."/>
            <person name="Gibbs R.A."/>
            <person name="Liu Y."/>
            <person name="Worley K."/>
            <person name="Weinstock G."/>
            <person name="Elsik C.G."/>
            <person name="Reese J.T."/>
            <person name="Elhaik E."/>
            <person name="Landan G."/>
            <person name="Graur D."/>
            <person name="Arensburger P."/>
            <person name="Atkinson P."/>
            <person name="Beeman R.W."/>
            <person name="Beidler J."/>
            <person name="Brown S.J."/>
            <person name="Demuth J.P."/>
            <person name="Drury D.W."/>
            <person name="Du Y.Z."/>
            <person name="Fujiwara H."/>
            <person name="Lorenzen M."/>
            <person name="Maselli V."/>
            <person name="Osanai M."/>
            <person name="Park Y."/>
            <person name="Robertson H.M."/>
            <person name="Tu Z."/>
            <person name="Wang J.J."/>
            <person name="Wang S."/>
            <person name="Richards S."/>
            <person name="Song H."/>
            <person name="Zhang L."/>
            <person name="Sodergren E."/>
            <person name="Werner D."/>
            <person name="Stanke M."/>
            <person name="Morgenstern B."/>
            <person name="Solovyev V."/>
            <person name="Kosarev P."/>
            <person name="Brown G."/>
            <person name="Chen H.C."/>
            <person name="Ermolaeva O."/>
            <person name="Hlavina W."/>
            <person name="Kapustin Y."/>
            <person name="Kiryutin B."/>
            <person name="Kitts P."/>
            <person name="Maglott D."/>
            <person name="Pruitt K."/>
            <person name="Sapojnikov V."/>
            <person name="Souvorov A."/>
            <person name="Mackey A.J."/>
            <person name="Waterhouse R.M."/>
            <person name="Wyder S."/>
            <person name="Zdobnov E.M."/>
            <person name="Zdobnov E.M."/>
            <person name="Wyder S."/>
            <person name="Kriventseva E.V."/>
            <person name="Kadowaki T."/>
            <person name="Bork P."/>
            <person name="Aranda M."/>
            <person name="Bao R."/>
            <person name="Beermann A."/>
            <person name="Berns N."/>
            <person name="Bolognesi R."/>
            <person name="Bonneton F."/>
            <person name="Bopp D."/>
            <person name="Brown S.J."/>
            <person name="Bucher G."/>
            <person name="Butts T."/>
            <person name="Chaumot A."/>
            <person name="Denell R.E."/>
            <person name="Ferrier D.E."/>
            <person name="Friedrich M."/>
            <person name="Gordon C.M."/>
            <person name="Jindra M."/>
            <person name="Klingler M."/>
            <person name="Lan Q."/>
            <person name="Lattorff H.M."/>
            <person name="Laudet V."/>
            <person name="von Levetsow C."/>
            <person name="Liu Z."/>
            <person name="Lutz R."/>
            <person name="Lynch J.A."/>
            <person name="da Fonseca R.N."/>
            <person name="Posnien N."/>
            <person name="Reuter R."/>
            <person name="Roth S."/>
            <person name="Savard J."/>
            <person name="Schinko J.B."/>
            <person name="Schmitt C."/>
            <person name="Schoppmeier M."/>
            <person name="Schroder R."/>
            <person name="Shippy T.D."/>
            <person name="Simonnet F."/>
            <person name="Marques-Souza H."/>
            <person name="Tautz D."/>
            <person name="Tomoyasu Y."/>
            <person name="Trauner J."/>
            <person name="Van der Zee M."/>
            <person name="Vervoort M."/>
            <person name="Wittkopp N."/>
            <person name="Wimmer E.A."/>
            <person name="Yang X."/>
            <person name="Jones A.K."/>
            <person name="Sattelle D.B."/>
            <person name="Ebert P.R."/>
            <person name="Nelson D."/>
            <person name="Scott J.G."/>
            <person name="Beeman R.W."/>
            <person name="Muthukrishnan S."/>
            <person name="Kramer K.J."/>
            <person name="Arakane Y."/>
            <person name="Beeman R.W."/>
            <person name="Zhu Q."/>
            <person name="Hogenkamp D."/>
            <person name="Dixit R."/>
            <person name="Oppert B."/>
            <person name="Jiang H."/>
            <person name="Zou Z."/>
            <person name="Marshall J."/>
            <person name="Elpidina E."/>
            <person name="Vinokurov K."/>
            <person name="Oppert C."/>
            <person name="Zou Z."/>
            <person name="Evans J."/>
            <person name="Lu Z."/>
            <person name="Zhao P."/>
            <person name="Sumathipala N."/>
            <person name="Altincicek B."/>
            <person name="Vilcinskas A."/>
            <person name="Williams M."/>
            <person name="Hultmark D."/>
            <person name="Hetru C."/>
            <person name="Jiang H."/>
            <person name="Grimmelikhuijzen C.J."/>
            <person name="Hauser F."/>
            <person name="Cazzamali G."/>
            <person name="Williamson M."/>
            <person name="Park Y."/>
            <person name="Li B."/>
            <person name="Tanaka Y."/>
            <person name="Predel R."/>
            <person name="Neupert S."/>
            <person name="Schachtner J."/>
            <person name="Verleyen P."/>
            <person name="Raible F."/>
            <person name="Bork P."/>
            <person name="Friedrich M."/>
            <person name="Walden K.K."/>
            <person name="Robertson H.M."/>
            <person name="Angeli S."/>
            <person name="Foret S."/>
            <person name="Bucher G."/>
            <person name="Schuetz S."/>
            <person name="Maleszka R."/>
            <person name="Wimmer E.A."/>
            <person name="Beeman R.W."/>
            <person name="Lorenzen M."/>
            <person name="Tomoyasu Y."/>
            <person name="Miller S.C."/>
            <person name="Grossmann D."/>
            <person name="Bucher G."/>
        </authorList>
    </citation>
    <scope>NUCLEOTIDE SEQUENCE [LARGE SCALE GENOMIC DNA]</scope>
    <source>
        <strain evidence="1 2">Georgia GA2</strain>
    </source>
</reference>
<sequence>MGGHTRTMRNVVINYGVKLSYRRISSIVESEVERTDNQIIFGTFPATRRFSGSITR</sequence>
<dbReference type="Proteomes" id="UP000007266">
    <property type="component" value="Linkage group 9"/>
</dbReference>
<dbReference type="AlphaFoldDB" id="D6WZX4"/>
<evidence type="ECO:0000313" key="2">
    <source>
        <dbReference type="Proteomes" id="UP000007266"/>
    </source>
</evidence>
<dbReference type="EMBL" id="KQ971372">
    <property type="protein sequence ID" value="EFA10493.1"/>
    <property type="molecule type" value="Genomic_DNA"/>
</dbReference>
<keyword evidence="2" id="KW-1185">Reference proteome</keyword>
<organism evidence="1 2">
    <name type="scientific">Tribolium castaneum</name>
    <name type="common">Red flour beetle</name>
    <dbReference type="NCBI Taxonomy" id="7070"/>
    <lineage>
        <taxon>Eukaryota</taxon>
        <taxon>Metazoa</taxon>
        <taxon>Ecdysozoa</taxon>
        <taxon>Arthropoda</taxon>
        <taxon>Hexapoda</taxon>
        <taxon>Insecta</taxon>
        <taxon>Pterygota</taxon>
        <taxon>Neoptera</taxon>
        <taxon>Endopterygota</taxon>
        <taxon>Coleoptera</taxon>
        <taxon>Polyphaga</taxon>
        <taxon>Cucujiformia</taxon>
        <taxon>Tenebrionidae</taxon>
        <taxon>Tenebrionidae incertae sedis</taxon>
        <taxon>Tribolium</taxon>
    </lineage>
</organism>
<accession>D6WZX4</accession>
<dbReference type="InParanoid" id="D6WZX4"/>
<reference evidence="1 2" key="2">
    <citation type="journal article" date="2010" name="Nucleic Acids Res.">
        <title>BeetleBase in 2010: revisions to provide comprehensive genomic information for Tribolium castaneum.</title>
        <authorList>
            <person name="Kim H.S."/>
            <person name="Murphy T."/>
            <person name="Xia J."/>
            <person name="Caragea D."/>
            <person name="Park Y."/>
            <person name="Beeman R.W."/>
            <person name="Lorenzen M.D."/>
            <person name="Butcher S."/>
            <person name="Manak J.R."/>
            <person name="Brown S.J."/>
        </authorList>
    </citation>
    <scope>GENOME REANNOTATION</scope>
    <source>
        <strain evidence="1 2">Georgia GA2</strain>
    </source>
</reference>
<protein>
    <submittedName>
        <fullName evidence="1">Uncharacterized protein</fullName>
    </submittedName>
</protein>